<dbReference type="WBParaSite" id="nRc.2.0.1.t35414-RA">
    <property type="protein sequence ID" value="nRc.2.0.1.t35414-RA"/>
    <property type="gene ID" value="nRc.2.0.1.g35414"/>
</dbReference>
<dbReference type="AlphaFoldDB" id="A0A915KBX7"/>
<evidence type="ECO:0000313" key="6">
    <source>
        <dbReference type="WBParaSite" id="nRc.2.0.1.t35414-RA"/>
    </source>
</evidence>
<sequence length="152" mass="16984">DNRWQPILNAVLLVDSGYPVKQWLIPPILWPATDAEHRFNVADKKTPRIVENSFGILKKRFACLEKLHVDPKFSGEIVKCCCILQNMILDDGDDEELSEDDEVAADPNIEPEDSASSSDDDNEDNGNNRMCTSSFAIRKVNSIAHVGISTQL</sequence>
<keyword evidence="2" id="KW-0479">Metal-binding</keyword>
<feature type="domain" description="DDE Tnp4" evidence="4">
    <location>
        <begin position="11"/>
        <end position="86"/>
    </location>
</feature>
<evidence type="ECO:0000256" key="2">
    <source>
        <dbReference type="ARBA" id="ARBA00022723"/>
    </source>
</evidence>
<feature type="region of interest" description="Disordered" evidence="3">
    <location>
        <begin position="94"/>
        <end position="130"/>
    </location>
</feature>
<feature type="compositionally biased region" description="Acidic residues" evidence="3">
    <location>
        <begin position="94"/>
        <end position="124"/>
    </location>
</feature>
<evidence type="ECO:0000313" key="5">
    <source>
        <dbReference type="Proteomes" id="UP000887565"/>
    </source>
</evidence>
<keyword evidence="5" id="KW-1185">Reference proteome</keyword>
<protein>
    <submittedName>
        <fullName evidence="6">DDE Tnp4 domain-containing protein</fullName>
    </submittedName>
</protein>
<reference evidence="6" key="1">
    <citation type="submission" date="2022-11" db="UniProtKB">
        <authorList>
            <consortium name="WormBaseParasite"/>
        </authorList>
    </citation>
    <scope>IDENTIFICATION</scope>
</reference>
<dbReference type="Proteomes" id="UP000887565">
    <property type="component" value="Unplaced"/>
</dbReference>
<organism evidence="5 6">
    <name type="scientific">Romanomermis culicivorax</name>
    <name type="common">Nematode worm</name>
    <dbReference type="NCBI Taxonomy" id="13658"/>
    <lineage>
        <taxon>Eukaryota</taxon>
        <taxon>Metazoa</taxon>
        <taxon>Ecdysozoa</taxon>
        <taxon>Nematoda</taxon>
        <taxon>Enoplea</taxon>
        <taxon>Dorylaimia</taxon>
        <taxon>Mermithida</taxon>
        <taxon>Mermithoidea</taxon>
        <taxon>Mermithidae</taxon>
        <taxon>Romanomermis</taxon>
    </lineage>
</organism>
<evidence type="ECO:0000259" key="4">
    <source>
        <dbReference type="Pfam" id="PF13359"/>
    </source>
</evidence>
<proteinExistence type="predicted"/>
<dbReference type="GO" id="GO:0046872">
    <property type="term" value="F:metal ion binding"/>
    <property type="evidence" value="ECO:0007669"/>
    <property type="project" value="UniProtKB-KW"/>
</dbReference>
<name>A0A915KBX7_ROMCU</name>
<evidence type="ECO:0000256" key="1">
    <source>
        <dbReference type="ARBA" id="ARBA00001968"/>
    </source>
</evidence>
<dbReference type="Pfam" id="PF13359">
    <property type="entry name" value="DDE_Tnp_4"/>
    <property type="match status" value="1"/>
</dbReference>
<dbReference type="OMA" id="CLHRTEG"/>
<evidence type="ECO:0000256" key="3">
    <source>
        <dbReference type="SAM" id="MobiDB-lite"/>
    </source>
</evidence>
<comment type="cofactor">
    <cofactor evidence="1">
        <name>a divalent metal cation</name>
        <dbReference type="ChEBI" id="CHEBI:60240"/>
    </cofactor>
</comment>
<accession>A0A915KBX7</accession>
<dbReference type="InterPro" id="IPR027806">
    <property type="entry name" value="HARBI1_dom"/>
</dbReference>